<accession>A0ABS7XAX2</accession>
<evidence type="ECO:0000313" key="1">
    <source>
        <dbReference type="EMBL" id="MBZ9612693.1"/>
    </source>
</evidence>
<dbReference type="RefSeq" id="WP_205312831.1">
    <property type="nucleotide sequence ID" value="NZ_JAERPS020000005.1"/>
</dbReference>
<reference evidence="1 2" key="2">
    <citation type="submission" date="2021-08" db="EMBL/GenBank/DDBJ databases">
        <title>Rheinheimera aquimaris sp. nov., isolated from seawater of the East Sea in Korea.</title>
        <authorList>
            <person name="Kim K.H."/>
            <person name="Wenting R."/>
            <person name="Kim K.R."/>
            <person name="Jeon C.O."/>
        </authorList>
    </citation>
    <scope>NUCLEOTIDE SEQUENCE [LARGE SCALE GENOMIC DNA]</scope>
    <source>
        <strain evidence="1 2">MA-13</strain>
    </source>
</reference>
<keyword evidence="2" id="KW-1185">Reference proteome</keyword>
<evidence type="ECO:0000313" key="2">
    <source>
        <dbReference type="Proteomes" id="UP000663814"/>
    </source>
</evidence>
<organism evidence="1 2">
    <name type="scientific">Rheinheimera maricola</name>
    <dbReference type="NCBI Taxonomy" id="2793282"/>
    <lineage>
        <taxon>Bacteria</taxon>
        <taxon>Pseudomonadati</taxon>
        <taxon>Pseudomonadota</taxon>
        <taxon>Gammaproteobacteria</taxon>
        <taxon>Chromatiales</taxon>
        <taxon>Chromatiaceae</taxon>
        <taxon>Rheinheimera</taxon>
    </lineage>
</organism>
<protein>
    <submittedName>
        <fullName evidence="1">Uncharacterized protein</fullName>
    </submittedName>
</protein>
<name>A0ABS7XAX2_9GAMM</name>
<reference evidence="1 2" key="1">
    <citation type="submission" date="2020-12" db="EMBL/GenBank/DDBJ databases">
        <authorList>
            <person name="Ruan W."/>
            <person name="Khan S.A."/>
            <person name="Jeon C.O."/>
        </authorList>
    </citation>
    <scope>NUCLEOTIDE SEQUENCE [LARGE SCALE GENOMIC DNA]</scope>
    <source>
        <strain evidence="1 2">MA-13</strain>
    </source>
</reference>
<dbReference type="EMBL" id="JAERPS020000005">
    <property type="protein sequence ID" value="MBZ9612693.1"/>
    <property type="molecule type" value="Genomic_DNA"/>
</dbReference>
<proteinExistence type="predicted"/>
<comment type="caution">
    <text evidence="1">The sequence shown here is derived from an EMBL/GenBank/DDBJ whole genome shotgun (WGS) entry which is preliminary data.</text>
</comment>
<gene>
    <name evidence="1" type="ORF">I4W93_013910</name>
</gene>
<sequence length="67" mass="7592">MKQAANFKHLEALPELYQMAAFTQDYACSDPQSALMKMRSLLEKFVGLINAKLQPPVFPQRKHSAVL</sequence>
<dbReference type="Proteomes" id="UP000663814">
    <property type="component" value="Unassembled WGS sequence"/>
</dbReference>